<keyword evidence="1" id="KW-0175">Coiled coil</keyword>
<sequence>MDENNEKTIRSEISELKEAVKSQGHKIDRIQERISADIRAAKDRMSKHIDEFEKEKKKKMQEIKYIGVEFDPTGVKTGQDEVNAALKCGFEPIRDFETAKGIVMVLGLWGDHERTD</sequence>
<proteinExistence type="predicted"/>
<protein>
    <submittedName>
        <fullName evidence="2">Uncharacterized protein</fullName>
    </submittedName>
</protein>
<name>A0A381ZPN3_9ZZZZ</name>
<dbReference type="EMBL" id="UINC01022070">
    <property type="protein sequence ID" value="SVA90941.1"/>
    <property type="molecule type" value="Genomic_DNA"/>
</dbReference>
<feature type="coiled-coil region" evidence="1">
    <location>
        <begin position="13"/>
        <end position="62"/>
    </location>
</feature>
<accession>A0A381ZPN3</accession>
<reference evidence="2" key="1">
    <citation type="submission" date="2018-05" db="EMBL/GenBank/DDBJ databases">
        <authorList>
            <person name="Lanie J.A."/>
            <person name="Ng W.-L."/>
            <person name="Kazmierczak K.M."/>
            <person name="Andrzejewski T.M."/>
            <person name="Davidsen T.M."/>
            <person name="Wayne K.J."/>
            <person name="Tettelin H."/>
            <person name="Glass J.I."/>
            <person name="Rusch D."/>
            <person name="Podicherti R."/>
            <person name="Tsui H.-C.T."/>
            <person name="Winkler M.E."/>
        </authorList>
    </citation>
    <scope>NUCLEOTIDE SEQUENCE</scope>
</reference>
<organism evidence="2">
    <name type="scientific">marine metagenome</name>
    <dbReference type="NCBI Taxonomy" id="408172"/>
    <lineage>
        <taxon>unclassified sequences</taxon>
        <taxon>metagenomes</taxon>
        <taxon>ecological metagenomes</taxon>
    </lineage>
</organism>
<evidence type="ECO:0000313" key="2">
    <source>
        <dbReference type="EMBL" id="SVA90941.1"/>
    </source>
</evidence>
<gene>
    <name evidence="2" type="ORF">METZ01_LOCUS143795</name>
</gene>
<evidence type="ECO:0000256" key="1">
    <source>
        <dbReference type="SAM" id="Coils"/>
    </source>
</evidence>
<dbReference type="AlphaFoldDB" id="A0A381ZPN3"/>